<reference evidence="1 2" key="1">
    <citation type="journal article" date="2023" name="Plants (Basel)">
        <title>Bridging the Gap: Combining Genomics and Transcriptomics Approaches to Understand Stylosanthes scabra, an Orphan Legume from the Brazilian Caatinga.</title>
        <authorList>
            <person name="Ferreira-Neto J.R.C."/>
            <person name="da Silva M.D."/>
            <person name="Binneck E."/>
            <person name="de Melo N.F."/>
            <person name="da Silva R.H."/>
            <person name="de Melo A.L.T.M."/>
            <person name="Pandolfi V."/>
            <person name="Bustamante F.O."/>
            <person name="Brasileiro-Vidal A.C."/>
            <person name="Benko-Iseppon A.M."/>
        </authorList>
    </citation>
    <scope>NUCLEOTIDE SEQUENCE [LARGE SCALE GENOMIC DNA]</scope>
    <source>
        <tissue evidence="1">Leaves</tissue>
    </source>
</reference>
<sequence>MGIIRMAGKPSAREGVGATGVDVVAGAEVSASASPRSRGTPVIFLGRPLRPRVPLPPAPRSPLPRPR</sequence>
<organism evidence="1 2">
    <name type="scientific">Stylosanthes scabra</name>
    <dbReference type="NCBI Taxonomy" id="79078"/>
    <lineage>
        <taxon>Eukaryota</taxon>
        <taxon>Viridiplantae</taxon>
        <taxon>Streptophyta</taxon>
        <taxon>Embryophyta</taxon>
        <taxon>Tracheophyta</taxon>
        <taxon>Spermatophyta</taxon>
        <taxon>Magnoliopsida</taxon>
        <taxon>eudicotyledons</taxon>
        <taxon>Gunneridae</taxon>
        <taxon>Pentapetalae</taxon>
        <taxon>rosids</taxon>
        <taxon>fabids</taxon>
        <taxon>Fabales</taxon>
        <taxon>Fabaceae</taxon>
        <taxon>Papilionoideae</taxon>
        <taxon>50 kb inversion clade</taxon>
        <taxon>dalbergioids sensu lato</taxon>
        <taxon>Dalbergieae</taxon>
        <taxon>Pterocarpus clade</taxon>
        <taxon>Stylosanthes</taxon>
    </lineage>
</organism>
<accession>A0ABU6U0M1</accession>
<feature type="non-terminal residue" evidence="1">
    <location>
        <position position="67"/>
    </location>
</feature>
<gene>
    <name evidence="1" type="ORF">PIB30_115025</name>
</gene>
<proteinExistence type="predicted"/>
<name>A0ABU6U0M1_9FABA</name>
<protein>
    <submittedName>
        <fullName evidence="1">Uncharacterized protein</fullName>
    </submittedName>
</protein>
<dbReference type="Proteomes" id="UP001341840">
    <property type="component" value="Unassembled WGS sequence"/>
</dbReference>
<dbReference type="EMBL" id="JASCZI010102257">
    <property type="protein sequence ID" value="MED6154681.1"/>
    <property type="molecule type" value="Genomic_DNA"/>
</dbReference>
<comment type="caution">
    <text evidence="1">The sequence shown here is derived from an EMBL/GenBank/DDBJ whole genome shotgun (WGS) entry which is preliminary data.</text>
</comment>
<evidence type="ECO:0000313" key="1">
    <source>
        <dbReference type="EMBL" id="MED6154681.1"/>
    </source>
</evidence>
<evidence type="ECO:0000313" key="2">
    <source>
        <dbReference type="Proteomes" id="UP001341840"/>
    </source>
</evidence>
<keyword evidence="2" id="KW-1185">Reference proteome</keyword>